<organism evidence="1 3">
    <name type="scientific">Labrys neptuniae</name>
    <dbReference type="NCBI Taxonomy" id="376174"/>
    <lineage>
        <taxon>Bacteria</taxon>
        <taxon>Pseudomonadati</taxon>
        <taxon>Pseudomonadota</taxon>
        <taxon>Alphaproteobacteria</taxon>
        <taxon>Hyphomicrobiales</taxon>
        <taxon>Xanthobacteraceae</taxon>
        <taxon>Labrys</taxon>
    </lineage>
</organism>
<gene>
    <name evidence="1" type="ORF">ABXS05_06845</name>
    <name evidence="2" type="ORF">ACETRX_00160</name>
</gene>
<evidence type="ECO:0000313" key="3">
    <source>
        <dbReference type="Proteomes" id="UP001555786"/>
    </source>
</evidence>
<dbReference type="EMBL" id="JBHGPK010000001">
    <property type="protein sequence ID" value="MFC2248014.1"/>
    <property type="molecule type" value="Genomic_DNA"/>
</dbReference>
<dbReference type="EMBL" id="JBFNQD010000001">
    <property type="protein sequence ID" value="MEW9305246.1"/>
    <property type="molecule type" value="Genomic_DNA"/>
</dbReference>
<dbReference type="InterPro" id="IPR018684">
    <property type="entry name" value="DUF2171"/>
</dbReference>
<reference evidence="2 4" key="2">
    <citation type="submission" date="2024-09" db="EMBL/GenBank/DDBJ databases">
        <title>Description of Labrys sedimenti sp. nov., isolated from a diclofenac-degrading enrichment culture, and genome-based reclassification of Labrys portucalensis as a later heterotypic synonym of Labrys neptuniae.</title>
        <authorList>
            <person name="Tancsics A."/>
            <person name="Csepanyi A."/>
        </authorList>
    </citation>
    <scope>NUCLEOTIDE SEQUENCE [LARGE SCALE GENOMIC DNA]</scope>
    <source>
        <strain evidence="2 4">LMG 23412</strain>
    </source>
</reference>
<evidence type="ECO:0000313" key="2">
    <source>
        <dbReference type="EMBL" id="MFC2248014.1"/>
    </source>
</evidence>
<proteinExistence type="predicted"/>
<reference evidence="1 3" key="1">
    <citation type="submission" date="2024-07" db="EMBL/GenBank/DDBJ databases">
        <title>Description of Labrys sedimenti sp. nov., isolated from a diclofenac-degrading enrichment culture.</title>
        <authorList>
            <person name="Tancsics A."/>
            <person name="Csepanyi A."/>
        </authorList>
    </citation>
    <scope>NUCLEOTIDE SEQUENCE [LARGE SCALE GENOMIC DNA]</scope>
    <source>
        <strain evidence="1 3">LMG 23578</strain>
    </source>
</reference>
<accession>A0ABV3PHZ2</accession>
<keyword evidence="3" id="KW-1185">Reference proteome</keyword>
<dbReference type="Pfam" id="PF09939">
    <property type="entry name" value="DUF2171"/>
    <property type="match status" value="1"/>
</dbReference>
<dbReference type="Proteomes" id="UP001555786">
    <property type="component" value="Unassembled WGS sequence"/>
</dbReference>
<sequence length="62" mass="6944">MEVITSDGVNIGTVDDLGDDQIRLAKNTSPDGVHHFVPLDWVDHVDEQVHLKRKAPEVQAVW</sequence>
<evidence type="ECO:0000313" key="1">
    <source>
        <dbReference type="EMBL" id="MEW9305246.1"/>
    </source>
</evidence>
<protein>
    <submittedName>
        <fullName evidence="1">DUF2171 domain-containing protein</fullName>
    </submittedName>
</protein>
<dbReference type="RefSeq" id="WP_068291536.1">
    <property type="nucleotide sequence ID" value="NZ_JAVSCS010000081.1"/>
</dbReference>
<comment type="caution">
    <text evidence="1">The sequence shown here is derived from an EMBL/GenBank/DDBJ whole genome shotgun (WGS) entry which is preliminary data.</text>
</comment>
<name>A0ABV3PHZ2_9HYPH</name>
<evidence type="ECO:0000313" key="4">
    <source>
        <dbReference type="Proteomes" id="UP001595190"/>
    </source>
</evidence>
<dbReference type="Proteomes" id="UP001595190">
    <property type="component" value="Unassembled WGS sequence"/>
</dbReference>